<gene>
    <name evidence="7" type="ORF">POPTR_001G191000</name>
</gene>
<dbReference type="Gramene" id="Potri.001G191000.1.v4.1">
    <property type="protein sequence ID" value="Potri.001G191000.1.v4.1"/>
    <property type="gene ID" value="Potri.001G191000.v4.1"/>
</dbReference>
<dbReference type="PIRSF" id="PIRSF002674">
    <property type="entry name" value="VSP"/>
    <property type="match status" value="1"/>
</dbReference>
<dbReference type="InterPro" id="IPR036412">
    <property type="entry name" value="HAD-like_sf"/>
</dbReference>
<comment type="function">
    <text evidence="1 5">May function as somatic storage protein during early seedling development.</text>
</comment>
<dbReference type="Gene3D" id="3.40.50.1000">
    <property type="entry name" value="HAD superfamily/HAD-like"/>
    <property type="match status" value="1"/>
</dbReference>
<evidence type="ECO:0000256" key="4">
    <source>
        <dbReference type="ARBA" id="ARBA00023180"/>
    </source>
</evidence>
<feature type="chain" id="PRO_5014322735" description="Acid phosphatase" evidence="6">
    <location>
        <begin position="31"/>
        <end position="271"/>
    </location>
</feature>
<dbReference type="InterPro" id="IPR010028">
    <property type="entry name" value="Acid_phosphatase_pln"/>
</dbReference>
<evidence type="ECO:0000256" key="6">
    <source>
        <dbReference type="SAM" id="SignalP"/>
    </source>
</evidence>
<dbReference type="CDD" id="cd07535">
    <property type="entry name" value="HAD_VSP"/>
    <property type="match status" value="1"/>
</dbReference>
<feature type="signal peptide" evidence="6">
    <location>
        <begin position="1"/>
        <end position="30"/>
    </location>
</feature>
<evidence type="ECO:0000313" key="8">
    <source>
        <dbReference type="Proteomes" id="UP000006729"/>
    </source>
</evidence>
<dbReference type="NCBIfam" id="TIGR01675">
    <property type="entry name" value="plant-AP"/>
    <property type="match status" value="1"/>
</dbReference>
<dbReference type="AlphaFoldDB" id="A0A2K2C082"/>
<dbReference type="SMR" id="A0A2K2C082"/>
<evidence type="ECO:0000256" key="2">
    <source>
        <dbReference type="ARBA" id="ARBA00022729"/>
    </source>
</evidence>
<keyword evidence="4" id="KW-0325">Glycoprotein</keyword>
<dbReference type="SUPFAM" id="SSF56784">
    <property type="entry name" value="HAD-like"/>
    <property type="match status" value="1"/>
</dbReference>
<dbReference type="Pfam" id="PF03767">
    <property type="entry name" value="Acid_phosphat_B"/>
    <property type="match status" value="1"/>
</dbReference>
<dbReference type="InterPro" id="IPR005519">
    <property type="entry name" value="Acid_phosphat_B-like"/>
</dbReference>
<dbReference type="PANTHER" id="PTHR31284:SF19">
    <property type="entry name" value="VEGETATIVE STORAGE PROTEIN 1-RELATED"/>
    <property type="match status" value="1"/>
</dbReference>
<evidence type="ECO:0008006" key="9">
    <source>
        <dbReference type="Google" id="ProtNLM"/>
    </source>
</evidence>
<keyword evidence="3 5" id="KW-0758">Storage protein</keyword>
<dbReference type="OrthoDB" id="59415at2759"/>
<name>A0A2K2C082_POPTR</name>
<dbReference type="InParanoid" id="A0A2K2C082"/>
<organism evidence="7 8">
    <name type="scientific">Populus trichocarpa</name>
    <name type="common">Western balsam poplar</name>
    <name type="synonym">Populus balsamifera subsp. trichocarpa</name>
    <dbReference type="NCBI Taxonomy" id="3694"/>
    <lineage>
        <taxon>Eukaryota</taxon>
        <taxon>Viridiplantae</taxon>
        <taxon>Streptophyta</taxon>
        <taxon>Embryophyta</taxon>
        <taxon>Tracheophyta</taxon>
        <taxon>Spermatophyta</taxon>
        <taxon>Magnoliopsida</taxon>
        <taxon>eudicotyledons</taxon>
        <taxon>Gunneridae</taxon>
        <taxon>Pentapetalae</taxon>
        <taxon>rosids</taxon>
        <taxon>fabids</taxon>
        <taxon>Malpighiales</taxon>
        <taxon>Salicaceae</taxon>
        <taxon>Saliceae</taxon>
        <taxon>Populus</taxon>
    </lineage>
</organism>
<dbReference type="GO" id="GO:0045735">
    <property type="term" value="F:nutrient reservoir activity"/>
    <property type="evidence" value="ECO:0007669"/>
    <property type="project" value="UniProtKB-UniRule"/>
</dbReference>
<dbReference type="PANTHER" id="PTHR31284">
    <property type="entry name" value="ACID PHOSPHATASE-LIKE PROTEIN"/>
    <property type="match status" value="1"/>
</dbReference>
<dbReference type="STRING" id="3694.A0A2K2C082"/>
<dbReference type="GO" id="GO:0006952">
    <property type="term" value="P:defense response"/>
    <property type="evidence" value="ECO:0000318"/>
    <property type="project" value="GO_Central"/>
</dbReference>
<accession>A0A2K2C082</accession>
<dbReference type="GO" id="GO:0003993">
    <property type="term" value="F:acid phosphatase activity"/>
    <property type="evidence" value="ECO:0000318"/>
    <property type="project" value="GO_Central"/>
</dbReference>
<evidence type="ECO:0000256" key="5">
    <source>
        <dbReference type="PIRNR" id="PIRNR002674"/>
    </source>
</evidence>
<dbReference type="EMBL" id="CM009290">
    <property type="protein sequence ID" value="PNT55422.1"/>
    <property type="molecule type" value="Genomic_DNA"/>
</dbReference>
<evidence type="ECO:0000256" key="1">
    <source>
        <dbReference type="ARBA" id="ARBA00002410"/>
    </source>
</evidence>
<reference evidence="7 8" key="1">
    <citation type="journal article" date="2006" name="Science">
        <title>The genome of black cottonwood, Populus trichocarpa (Torr. &amp; Gray).</title>
        <authorList>
            <person name="Tuskan G.A."/>
            <person name="Difazio S."/>
            <person name="Jansson S."/>
            <person name="Bohlmann J."/>
            <person name="Grigoriev I."/>
            <person name="Hellsten U."/>
            <person name="Putnam N."/>
            <person name="Ralph S."/>
            <person name="Rombauts S."/>
            <person name="Salamov A."/>
            <person name="Schein J."/>
            <person name="Sterck L."/>
            <person name="Aerts A."/>
            <person name="Bhalerao R.R."/>
            <person name="Bhalerao R.P."/>
            <person name="Blaudez D."/>
            <person name="Boerjan W."/>
            <person name="Brun A."/>
            <person name="Brunner A."/>
            <person name="Busov V."/>
            <person name="Campbell M."/>
            <person name="Carlson J."/>
            <person name="Chalot M."/>
            <person name="Chapman J."/>
            <person name="Chen G.L."/>
            <person name="Cooper D."/>
            <person name="Coutinho P.M."/>
            <person name="Couturier J."/>
            <person name="Covert S."/>
            <person name="Cronk Q."/>
            <person name="Cunningham R."/>
            <person name="Davis J."/>
            <person name="Degroeve S."/>
            <person name="Dejardin A."/>
            <person name="Depamphilis C."/>
            <person name="Detter J."/>
            <person name="Dirks B."/>
            <person name="Dubchak I."/>
            <person name="Duplessis S."/>
            <person name="Ehlting J."/>
            <person name="Ellis B."/>
            <person name="Gendler K."/>
            <person name="Goodstein D."/>
            <person name="Gribskov M."/>
            <person name="Grimwood J."/>
            <person name="Groover A."/>
            <person name="Gunter L."/>
            <person name="Hamberger B."/>
            <person name="Heinze B."/>
            <person name="Helariutta Y."/>
            <person name="Henrissat B."/>
            <person name="Holligan D."/>
            <person name="Holt R."/>
            <person name="Huang W."/>
            <person name="Islam-Faridi N."/>
            <person name="Jones S."/>
            <person name="Jones-Rhoades M."/>
            <person name="Jorgensen R."/>
            <person name="Joshi C."/>
            <person name="Kangasjarvi J."/>
            <person name="Karlsson J."/>
            <person name="Kelleher C."/>
            <person name="Kirkpatrick R."/>
            <person name="Kirst M."/>
            <person name="Kohler A."/>
            <person name="Kalluri U."/>
            <person name="Larimer F."/>
            <person name="Leebens-Mack J."/>
            <person name="Leple J.C."/>
            <person name="Locascio P."/>
            <person name="Lou Y."/>
            <person name="Lucas S."/>
            <person name="Martin F."/>
            <person name="Montanini B."/>
            <person name="Napoli C."/>
            <person name="Nelson D.R."/>
            <person name="Nelson C."/>
            <person name="Nieminen K."/>
            <person name="Nilsson O."/>
            <person name="Pereda V."/>
            <person name="Peter G."/>
            <person name="Philippe R."/>
            <person name="Pilate G."/>
            <person name="Poliakov A."/>
            <person name="Razumovskaya J."/>
            <person name="Richardson P."/>
            <person name="Rinaldi C."/>
            <person name="Ritland K."/>
            <person name="Rouze P."/>
            <person name="Ryaboy D."/>
            <person name="Schmutz J."/>
            <person name="Schrader J."/>
            <person name="Segerman B."/>
            <person name="Shin H."/>
            <person name="Siddiqui A."/>
            <person name="Sterky F."/>
            <person name="Terry A."/>
            <person name="Tsai C.J."/>
            <person name="Uberbacher E."/>
            <person name="Unneberg P."/>
            <person name="Vahala J."/>
            <person name="Wall K."/>
            <person name="Wessler S."/>
            <person name="Yang G."/>
            <person name="Yin T."/>
            <person name="Douglas C."/>
            <person name="Marra M."/>
            <person name="Sandberg G."/>
            <person name="Van de Peer Y."/>
            <person name="Rokhsar D."/>
        </authorList>
    </citation>
    <scope>NUCLEOTIDE SEQUENCE [LARGE SCALE GENOMIC DNA]</scope>
    <source>
        <strain evidence="8">cv. Nisqually</strain>
    </source>
</reference>
<protein>
    <recommendedName>
        <fullName evidence="9">Acid phosphatase</fullName>
    </recommendedName>
</protein>
<dbReference type="OMA" id="EECEGYV"/>
<comment type="similarity">
    <text evidence="5">Belongs to the APS1/VSP family.</text>
</comment>
<dbReference type="InterPro" id="IPR014403">
    <property type="entry name" value="APS1/VSP"/>
</dbReference>
<evidence type="ECO:0000256" key="3">
    <source>
        <dbReference type="ARBA" id="ARBA00022761"/>
    </source>
</evidence>
<keyword evidence="8" id="KW-1185">Reference proteome</keyword>
<evidence type="ECO:0000313" key="7">
    <source>
        <dbReference type="EMBL" id="PNT55422.1"/>
    </source>
</evidence>
<dbReference type="Proteomes" id="UP000006729">
    <property type="component" value="Chromosome 1"/>
</dbReference>
<proteinExistence type="inferred from homology"/>
<sequence>MRHSTEQQNTMASLILQIFFLAVILATSQGSPLSYYPLRIHLLRSKWGSGDHHIPGMSCLSWRLAVETNNVIGWSTVPEECEDYVGHYMLGSQYREDSSVITDEAFAHAKTFKLAGDGKDIWVFDVDETTLSNLPYYAKHGFGAEPYNSTAFNQWVFTGKALALPESLKLYRNLLSIGIKVVFLTGRTEDQRAVTSNNLKNAGYHIWEKLILKSSSYSGKTAVFYKSSERAKLEKKGYRIIGNIGDQWSDLLGTSVGNRTFKLPDPMYYIS</sequence>
<dbReference type="InterPro" id="IPR023214">
    <property type="entry name" value="HAD_sf"/>
</dbReference>
<dbReference type="ExpressionAtlas" id="A0A2K2C082">
    <property type="expression patterns" value="baseline and differential"/>
</dbReference>
<keyword evidence="2 6" id="KW-0732">Signal</keyword>